<comment type="caution">
    <text evidence="10">The sequence shown here is derived from an EMBL/GenBank/DDBJ whole genome shotgun (WGS) entry which is preliminary data.</text>
</comment>
<evidence type="ECO:0000256" key="7">
    <source>
        <dbReference type="SAM" id="Phobius"/>
    </source>
</evidence>
<feature type="domain" description="GAIN-B" evidence="8">
    <location>
        <begin position="297"/>
        <end position="495"/>
    </location>
</feature>
<evidence type="ECO:0000256" key="6">
    <source>
        <dbReference type="ARBA" id="ARBA00023157"/>
    </source>
</evidence>
<dbReference type="PROSITE" id="PS51111">
    <property type="entry name" value="REJ"/>
    <property type="match status" value="1"/>
</dbReference>
<comment type="subcellular location">
    <subcellularLocation>
        <location evidence="1">Membrane</location>
    </subcellularLocation>
</comment>
<dbReference type="PANTHER" id="PTHR46730:SF3">
    <property type="entry name" value="POLYCYSTIN-1"/>
    <property type="match status" value="1"/>
</dbReference>
<feature type="non-terminal residue" evidence="10">
    <location>
        <position position="564"/>
    </location>
</feature>
<protein>
    <submittedName>
        <fullName evidence="10">Uncharacterized protein</fullName>
    </submittedName>
</protein>
<dbReference type="Pfam" id="PF22904">
    <property type="entry name" value="NOMO1-like_2nd"/>
    <property type="match status" value="1"/>
</dbReference>
<dbReference type="AlphaFoldDB" id="A0A2J8IJW9"/>
<evidence type="ECO:0000313" key="11">
    <source>
        <dbReference type="Proteomes" id="UP000236370"/>
    </source>
</evidence>
<reference evidence="10 11" key="1">
    <citation type="submission" date="2017-12" db="EMBL/GenBank/DDBJ databases">
        <title>High-resolution comparative analysis of great ape genomes.</title>
        <authorList>
            <person name="Pollen A."/>
            <person name="Hastie A."/>
            <person name="Hormozdiari F."/>
            <person name="Dougherty M."/>
            <person name="Liu R."/>
            <person name="Chaisson M."/>
            <person name="Hoppe E."/>
            <person name="Hill C."/>
            <person name="Pang A."/>
            <person name="Hillier L."/>
            <person name="Baker C."/>
            <person name="Armstrong J."/>
            <person name="Shendure J."/>
            <person name="Paten B."/>
            <person name="Wilson R."/>
            <person name="Chao H."/>
            <person name="Schneider V."/>
            <person name="Ventura M."/>
            <person name="Kronenberg Z."/>
            <person name="Murali S."/>
            <person name="Gordon D."/>
            <person name="Cantsilieris S."/>
            <person name="Munson K."/>
            <person name="Nelson B."/>
            <person name="Raja A."/>
            <person name="Underwood J."/>
            <person name="Diekhans M."/>
            <person name="Fiddes I."/>
            <person name="Haussler D."/>
            <person name="Eichler E."/>
        </authorList>
    </citation>
    <scope>NUCLEOTIDE SEQUENCE [LARGE SCALE GENOMIC DNA]</scope>
    <source>
        <strain evidence="10">Yerkes chimp pedigree #C0471</strain>
    </source>
</reference>
<proteinExistence type="predicted"/>
<name>A0A2J8IJW9_PANTR</name>
<dbReference type="InterPro" id="IPR055074">
    <property type="entry name" value="NOMO1-3_2nd"/>
</dbReference>
<evidence type="ECO:0000256" key="5">
    <source>
        <dbReference type="ARBA" id="ARBA00023136"/>
    </source>
</evidence>
<evidence type="ECO:0000259" key="8">
    <source>
        <dbReference type="PROSITE" id="PS50221"/>
    </source>
</evidence>
<organism evidence="10 11">
    <name type="scientific">Pan troglodytes</name>
    <name type="common">Chimpanzee</name>
    <dbReference type="NCBI Taxonomy" id="9598"/>
    <lineage>
        <taxon>Eukaryota</taxon>
        <taxon>Metazoa</taxon>
        <taxon>Chordata</taxon>
        <taxon>Craniata</taxon>
        <taxon>Vertebrata</taxon>
        <taxon>Euteleostomi</taxon>
        <taxon>Mammalia</taxon>
        <taxon>Eutheria</taxon>
        <taxon>Euarchontoglires</taxon>
        <taxon>Primates</taxon>
        <taxon>Haplorrhini</taxon>
        <taxon>Catarrhini</taxon>
        <taxon>Hominidae</taxon>
        <taxon>Pan</taxon>
    </lineage>
</organism>
<dbReference type="SMART" id="SM00303">
    <property type="entry name" value="GPS"/>
    <property type="match status" value="1"/>
</dbReference>
<dbReference type="InterPro" id="IPR000203">
    <property type="entry name" value="GPS"/>
</dbReference>
<accession>A0A2J8IJW9</accession>
<keyword evidence="4 7" id="KW-1133">Transmembrane helix</keyword>
<dbReference type="EMBL" id="NBAG03002214">
    <property type="protein sequence ID" value="PNI10811.1"/>
    <property type="molecule type" value="Genomic_DNA"/>
</dbReference>
<feature type="domain" description="REJ" evidence="9">
    <location>
        <begin position="139"/>
        <end position="312"/>
    </location>
</feature>
<evidence type="ECO:0000313" key="10">
    <source>
        <dbReference type="EMBL" id="PNI10811.1"/>
    </source>
</evidence>
<gene>
    <name evidence="10" type="ORF">CK820_G0056749</name>
</gene>
<evidence type="ECO:0000256" key="4">
    <source>
        <dbReference type="ARBA" id="ARBA00022989"/>
    </source>
</evidence>
<dbReference type="PANTHER" id="PTHR46730">
    <property type="entry name" value="POLYCYSTIN-1"/>
    <property type="match status" value="1"/>
</dbReference>
<evidence type="ECO:0000256" key="3">
    <source>
        <dbReference type="ARBA" id="ARBA00022737"/>
    </source>
</evidence>
<dbReference type="InterPro" id="IPR057244">
    <property type="entry name" value="GAIN_B"/>
</dbReference>
<dbReference type="Proteomes" id="UP000236370">
    <property type="component" value="Unassembled WGS sequence"/>
</dbReference>
<keyword evidence="3" id="KW-0677">Repeat</keyword>
<sequence>MVPEAETRAGLTLKPQTFPLTVTDRPVMDVAFVQFLASVSGKVSCLDTCGDLLVTLQSLSRQGEKRSLQLSGKVNAMTFTFDNVLPGKYKISIMHEDWCWKNKSLEVEVLEDEVSAVEFRQTGYMLRCSLSHAITLGPSRELVCRSCLKQTLHKLEAMMRILQAETTAGTVTPTAIGDSILNITGDLIHLASSDVRAPQPSELGAESPSRMVASQAYNLTSALMRILTRSRVLNEEHLTLAGEEIAFSRALANLSDVVQLIFLVDSNPFPFGYISNYTVSTKVASMAFQTRAGAQIPIERLASERAITVKVPNNSDWAARGHRSSANSVVVQPQASVGAVVTLDSSNPAAVLHLQLNYTLLDGRYLSEESEPYLAVYLHSEPRPNEHNCSASRRIRPESLQGADHRPYTFFISPGSRDPAGSYHLNLSSHFRWSALEVSVGLYTSLCQYFSEEDMVWRTEGLLPLEETSPRQAVCLTRHLTAFGASLFVPPSHVRFVFPEPTADVNYIVMLTCAVCLVTYMVMAAILHKLDQLDASRGRAIPFCGQRGRFKYEILVKTGWGRGS</sequence>
<dbReference type="InterPro" id="IPR014010">
    <property type="entry name" value="REJ_dom"/>
</dbReference>
<feature type="transmembrane region" description="Helical" evidence="7">
    <location>
        <begin position="507"/>
        <end position="527"/>
    </location>
</feature>
<keyword evidence="2 7" id="KW-0812">Transmembrane</keyword>
<evidence type="ECO:0000256" key="2">
    <source>
        <dbReference type="ARBA" id="ARBA00022692"/>
    </source>
</evidence>
<keyword evidence="6" id="KW-1015">Disulfide bond</keyword>
<dbReference type="GO" id="GO:0016020">
    <property type="term" value="C:membrane"/>
    <property type="evidence" value="ECO:0007669"/>
    <property type="project" value="UniProtKB-SubCell"/>
</dbReference>
<keyword evidence="5 7" id="KW-0472">Membrane</keyword>
<dbReference type="PROSITE" id="PS50221">
    <property type="entry name" value="GAIN_B"/>
    <property type="match status" value="1"/>
</dbReference>
<evidence type="ECO:0000259" key="9">
    <source>
        <dbReference type="PROSITE" id="PS51111"/>
    </source>
</evidence>
<evidence type="ECO:0000256" key="1">
    <source>
        <dbReference type="ARBA" id="ARBA00004370"/>
    </source>
</evidence>